<evidence type="ECO:0000313" key="1">
    <source>
        <dbReference type="EMBL" id="ANP91177.1"/>
    </source>
</evidence>
<sequence>MLEPLQHTLQLCILHSKLARQLVPEEPDLFIEIDCIVRSSGNARRPWENDCNSFRLLAPRAALSRLTFTKSKGIWCSICSMCSYVGFIGQSWISCFLRPRAFDICGTINSACRLVGMIRVD</sequence>
<accession>A0A1B1CN37</accession>
<proteinExistence type="predicted"/>
<keyword evidence="1" id="KW-0614">Plasmid</keyword>
<organism evidence="1 2">
    <name type="scientific">Rhizobium leguminosarum</name>
    <dbReference type="NCBI Taxonomy" id="384"/>
    <lineage>
        <taxon>Bacteria</taxon>
        <taxon>Pseudomonadati</taxon>
        <taxon>Pseudomonadota</taxon>
        <taxon>Alphaproteobacteria</taxon>
        <taxon>Hyphomicrobiales</taxon>
        <taxon>Rhizobiaceae</taxon>
        <taxon>Rhizobium/Agrobacterium group</taxon>
        <taxon>Rhizobium</taxon>
    </lineage>
</organism>
<dbReference type="AlphaFoldDB" id="A0A1B1CN37"/>
<name>A0A1B1CN37_RHILE</name>
<gene>
    <name evidence="1" type="ORF">BA011_35565</name>
</gene>
<protein>
    <submittedName>
        <fullName evidence="1">Uncharacterized protein</fullName>
    </submittedName>
</protein>
<evidence type="ECO:0000313" key="2">
    <source>
        <dbReference type="Proteomes" id="UP000092691"/>
    </source>
</evidence>
<dbReference type="Proteomes" id="UP000092691">
    <property type="component" value="Plasmid unnamed3"/>
</dbReference>
<geneLocation type="plasmid" evidence="1 2">
    <name>unnamed3</name>
</geneLocation>
<reference evidence="1 2" key="1">
    <citation type="submission" date="2016-06" db="EMBL/GenBank/DDBJ databases">
        <title>Microsymbionts genomes from the relict species Vavilovia formosa.</title>
        <authorList>
            <person name="Chirak E."/>
            <person name="Kimeklis A."/>
            <person name="Andronov E."/>
        </authorList>
    </citation>
    <scope>NUCLEOTIDE SEQUENCE [LARGE SCALE GENOMIC DNA]</scope>
    <source>
        <strain evidence="1 2">Vaf10</strain>
        <plasmid evidence="2">Plasmid unnamed3</plasmid>
    </source>
</reference>
<dbReference type="EMBL" id="CP016290">
    <property type="protein sequence ID" value="ANP91177.1"/>
    <property type="molecule type" value="Genomic_DNA"/>
</dbReference>